<dbReference type="SUPFAM" id="SSF51445">
    <property type="entry name" value="(Trans)glycosidases"/>
    <property type="match status" value="1"/>
</dbReference>
<dbReference type="Gene3D" id="3.20.20.80">
    <property type="entry name" value="Glycosidases"/>
    <property type="match status" value="1"/>
</dbReference>
<accession>A0A372KMM9</accession>
<reference evidence="5 9" key="1">
    <citation type="submission" date="2018-08" db="EMBL/GenBank/DDBJ databases">
        <title>Draft genome of Streptococcus sp .nov. Z2.</title>
        <authorList>
            <person name="Tian Z."/>
        </authorList>
    </citation>
    <scope>NUCLEOTIDE SEQUENCE [LARGE SCALE GENOMIC DNA]</scope>
    <source>
        <strain evidence="5 9">Z2</strain>
    </source>
</reference>
<dbReference type="GO" id="GO:0003796">
    <property type="term" value="F:lysozyme activity"/>
    <property type="evidence" value="ECO:0007669"/>
    <property type="project" value="InterPro"/>
</dbReference>
<dbReference type="EMBL" id="QVQY01000010">
    <property type="protein sequence ID" value="RFU51128.1"/>
    <property type="molecule type" value="Genomic_DNA"/>
</dbReference>
<evidence type="ECO:0000313" key="4">
    <source>
        <dbReference type="EMBL" id="AXQ79415.1"/>
    </source>
</evidence>
<comment type="similarity">
    <text evidence="1">Belongs to the glycosyl hydrolase 25 family.</text>
</comment>
<keyword evidence="3" id="KW-0326">Glycosidase</keyword>
<evidence type="ECO:0000313" key="8">
    <source>
        <dbReference type="Proteomes" id="UP000262901"/>
    </source>
</evidence>
<evidence type="ECO:0000313" key="6">
    <source>
        <dbReference type="EMBL" id="RFU53226.1"/>
    </source>
</evidence>
<dbReference type="PROSITE" id="PS51904">
    <property type="entry name" value="GLYCOSYL_HYDROL_F25_2"/>
    <property type="match status" value="1"/>
</dbReference>
<organism evidence="6 8">
    <name type="scientific">Streptococcus chenjunshii</name>
    <dbReference type="NCBI Taxonomy" id="2173853"/>
    <lineage>
        <taxon>Bacteria</taxon>
        <taxon>Bacillati</taxon>
        <taxon>Bacillota</taxon>
        <taxon>Bacilli</taxon>
        <taxon>Lactobacillales</taxon>
        <taxon>Streptococcaceae</taxon>
        <taxon>Streptococcus</taxon>
    </lineage>
</organism>
<protein>
    <submittedName>
        <fullName evidence="6">Peptidoglycan endolysin</fullName>
    </submittedName>
</protein>
<proteinExistence type="inferred from homology"/>
<dbReference type="Proteomes" id="UP000262901">
    <property type="component" value="Unassembled WGS sequence"/>
</dbReference>
<sequence>MLTVRFFRSDALSQGDYFIDVSAYQPADLTSICQQAGTDKAVIKLTEGDSYLSSAAEQQTKTSTALGYYSYAWFGGDTAQAKREADWLIKNMPKTDVKYLVCDYEEHASGDKQANTNAVLEFMGTCKQAGYTPILYTGIPYAVANLHLDQIVDKYPRALWIACYATMDYNPEYGTGDTAVLDKVLNQYSLTHIKQHIKQHIIWHQFSSTALPGGLDKNIVLN</sequence>
<dbReference type="InterPro" id="IPR018077">
    <property type="entry name" value="Glyco_hydro_fam25_subgr"/>
</dbReference>
<dbReference type="Proteomes" id="UP000246115">
    <property type="component" value="Chromosome"/>
</dbReference>
<name>A0A372KMM9_9STRE</name>
<accession>A0A346NEH0</accession>
<dbReference type="AlphaFoldDB" id="A0A372KMM9"/>
<dbReference type="EMBL" id="CP031733">
    <property type="protein sequence ID" value="AXQ79415.1"/>
    <property type="molecule type" value="Genomic_DNA"/>
</dbReference>
<evidence type="ECO:0000256" key="1">
    <source>
        <dbReference type="ARBA" id="ARBA00010646"/>
    </source>
</evidence>
<dbReference type="GO" id="GO:0009253">
    <property type="term" value="P:peptidoglycan catabolic process"/>
    <property type="evidence" value="ECO:0007669"/>
    <property type="project" value="InterPro"/>
</dbReference>
<dbReference type="InterPro" id="IPR002053">
    <property type="entry name" value="Glyco_hydro_25"/>
</dbReference>
<dbReference type="Pfam" id="PF01183">
    <property type="entry name" value="Glyco_hydro_25"/>
    <property type="match status" value="1"/>
</dbReference>
<dbReference type="SMART" id="SM00641">
    <property type="entry name" value="Glyco_25"/>
    <property type="match status" value="1"/>
</dbReference>
<evidence type="ECO:0000256" key="3">
    <source>
        <dbReference type="ARBA" id="ARBA00023295"/>
    </source>
</evidence>
<reference evidence="4" key="4">
    <citation type="journal article" date="2019" name="Int. J. Syst. Evol. Microbiol.">
        <title>Streptococcus chenjunshii sp. nov. isolated from feces of Tibetan antelopes.</title>
        <authorList>
            <person name="Tian Z."/>
            <person name="Lu S."/>
            <person name="Jin D."/>
            <person name="Yang J."/>
            <person name="Pu J."/>
            <person name="Lai X.H."/>
            <person name="Bai X.N."/>
            <person name="Wu X.M."/>
            <person name="Li J."/>
            <person name="Wang S."/>
            <person name="Xu J."/>
        </authorList>
    </citation>
    <scope>NUCLEOTIDE SEQUENCE</scope>
    <source>
        <strain evidence="4">Z15</strain>
    </source>
</reference>
<dbReference type="InterPro" id="IPR017853">
    <property type="entry name" value="GH"/>
</dbReference>
<evidence type="ECO:0000313" key="7">
    <source>
        <dbReference type="Proteomes" id="UP000246115"/>
    </source>
</evidence>
<gene>
    <name evidence="4" type="ORF">DDV21_010165</name>
    <name evidence="5" type="ORF">DDV22_05335</name>
    <name evidence="6" type="ORF">DDV23_05845</name>
</gene>
<dbReference type="OrthoDB" id="2156809at2"/>
<reference evidence="7" key="3">
    <citation type="submission" date="2018-08" db="EMBL/GenBank/DDBJ databases">
        <title>Streptococcus chenjunshii sp. nov., isolated from stools sample of the Tibetan antelope in the Qinghai-Tibet plateau, China.</title>
        <authorList>
            <person name="Tian Z."/>
        </authorList>
    </citation>
    <scope>NUCLEOTIDE SEQUENCE [LARGE SCALE GENOMIC DNA]</scope>
    <source>
        <strain evidence="7">Z15</strain>
    </source>
</reference>
<dbReference type="GO" id="GO:0016998">
    <property type="term" value="P:cell wall macromolecule catabolic process"/>
    <property type="evidence" value="ECO:0007669"/>
    <property type="project" value="InterPro"/>
</dbReference>
<keyword evidence="9" id="KW-1185">Reference proteome</keyword>
<reference evidence="6 8" key="2">
    <citation type="submission" date="2018-08" db="EMBL/GenBank/DDBJ databases">
        <title>Draft genome of Streptococcus sp. nov. Z1.</title>
        <authorList>
            <person name="Tian Z."/>
        </authorList>
    </citation>
    <scope>NUCLEOTIDE SEQUENCE [LARGE SCALE GENOMIC DNA]</scope>
    <source>
        <strain evidence="6">Z1</strain>
        <strain evidence="8">Z1(2018)</strain>
    </source>
</reference>
<dbReference type="KEGG" id="schj:DDV21_010165"/>
<dbReference type="Proteomes" id="UP000264056">
    <property type="component" value="Unassembled WGS sequence"/>
</dbReference>
<dbReference type="EMBL" id="QVQZ01000010">
    <property type="protein sequence ID" value="RFU53226.1"/>
    <property type="molecule type" value="Genomic_DNA"/>
</dbReference>
<keyword evidence="2" id="KW-0378">Hydrolase</keyword>
<evidence type="ECO:0000313" key="5">
    <source>
        <dbReference type="EMBL" id="RFU51128.1"/>
    </source>
</evidence>
<evidence type="ECO:0000313" key="9">
    <source>
        <dbReference type="Proteomes" id="UP000264056"/>
    </source>
</evidence>
<evidence type="ECO:0000256" key="2">
    <source>
        <dbReference type="ARBA" id="ARBA00022801"/>
    </source>
</evidence>